<comment type="caution">
    <text evidence="1">The sequence shown here is derived from an EMBL/GenBank/DDBJ whole genome shotgun (WGS) entry which is preliminary data.</text>
</comment>
<accession>A0A9W8HXR5</accession>
<dbReference type="EMBL" id="JANBUO010000096">
    <property type="protein sequence ID" value="KAJ2807608.1"/>
    <property type="molecule type" value="Genomic_DNA"/>
</dbReference>
<keyword evidence="2" id="KW-1185">Reference proteome</keyword>
<dbReference type="Proteomes" id="UP001140094">
    <property type="component" value="Unassembled WGS sequence"/>
</dbReference>
<reference evidence="1" key="1">
    <citation type="submission" date="2022-07" db="EMBL/GenBank/DDBJ databases">
        <title>Phylogenomic reconstructions and comparative analyses of Kickxellomycotina fungi.</title>
        <authorList>
            <person name="Reynolds N.K."/>
            <person name="Stajich J.E."/>
            <person name="Barry K."/>
            <person name="Grigoriev I.V."/>
            <person name="Crous P."/>
            <person name="Smith M.E."/>
        </authorList>
    </citation>
    <scope>NUCLEOTIDE SEQUENCE</scope>
    <source>
        <strain evidence="1">NRRL 1565</strain>
    </source>
</reference>
<evidence type="ECO:0000313" key="1">
    <source>
        <dbReference type="EMBL" id="KAJ2807608.1"/>
    </source>
</evidence>
<dbReference type="OrthoDB" id="5579493at2759"/>
<sequence>MFEYLELDPYATEQQFCNAIESTFTASTQPVEYLERAFTIIVDRIERGDPEEFYKWMLLAMVITYLRQKDLQKIIEAVMGERVAWWSTTYFSQHNFLRAPLCERIVYMAVCAQQLVDLECGHPVYGILSGDLPENLAQFVNENIRII</sequence>
<organism evidence="1 2">
    <name type="scientific">Coemansia guatemalensis</name>
    <dbReference type="NCBI Taxonomy" id="2761395"/>
    <lineage>
        <taxon>Eukaryota</taxon>
        <taxon>Fungi</taxon>
        <taxon>Fungi incertae sedis</taxon>
        <taxon>Zoopagomycota</taxon>
        <taxon>Kickxellomycotina</taxon>
        <taxon>Kickxellomycetes</taxon>
        <taxon>Kickxellales</taxon>
        <taxon>Kickxellaceae</taxon>
        <taxon>Coemansia</taxon>
    </lineage>
</organism>
<dbReference type="AlphaFoldDB" id="A0A9W8HXR5"/>
<name>A0A9W8HXR5_9FUNG</name>
<evidence type="ECO:0000313" key="2">
    <source>
        <dbReference type="Proteomes" id="UP001140094"/>
    </source>
</evidence>
<proteinExistence type="predicted"/>
<protein>
    <submittedName>
        <fullName evidence="1">Uncharacterized protein</fullName>
    </submittedName>
</protein>
<gene>
    <name evidence="1" type="ORF">H4R20_001217</name>
</gene>